<dbReference type="GO" id="GO:0008408">
    <property type="term" value="F:3'-5' exonuclease activity"/>
    <property type="evidence" value="ECO:0007669"/>
    <property type="project" value="InterPro"/>
</dbReference>
<sequence length="100" mass="11471">MNPELYKRLVERTADFYRTGNSLAAIVQHPFGVHLNKGFQGQGLAWAKRPLPSDALEYAALDAIAHCDIYYSLNEFYTLFDKIKTLTSREQIMTSKRDTK</sequence>
<dbReference type="Pfam" id="PF01612">
    <property type="entry name" value="DNA_pol_A_exo1"/>
    <property type="match status" value="1"/>
</dbReference>
<evidence type="ECO:0000259" key="1">
    <source>
        <dbReference type="Pfam" id="PF01612"/>
    </source>
</evidence>
<dbReference type="InterPro" id="IPR012337">
    <property type="entry name" value="RNaseH-like_sf"/>
</dbReference>
<reference evidence="3" key="1">
    <citation type="submission" date="2022-11" db="UniProtKB">
        <authorList>
            <consortium name="WormBaseParasite"/>
        </authorList>
    </citation>
    <scope>IDENTIFICATION</scope>
</reference>
<protein>
    <submittedName>
        <fullName evidence="3">3'-5' exonuclease domain-containing protein</fullName>
    </submittedName>
</protein>
<dbReference type="GO" id="GO:0006139">
    <property type="term" value="P:nucleobase-containing compound metabolic process"/>
    <property type="evidence" value="ECO:0007669"/>
    <property type="project" value="InterPro"/>
</dbReference>
<name>A0A915IHY9_ROMCU</name>
<dbReference type="WBParaSite" id="nRc.2.0.1.t13791-RA">
    <property type="protein sequence ID" value="nRc.2.0.1.t13791-RA"/>
    <property type="gene ID" value="nRc.2.0.1.g13791"/>
</dbReference>
<proteinExistence type="predicted"/>
<dbReference type="Gene3D" id="3.30.420.10">
    <property type="entry name" value="Ribonuclease H-like superfamily/Ribonuclease H"/>
    <property type="match status" value="1"/>
</dbReference>
<keyword evidence="2" id="KW-1185">Reference proteome</keyword>
<dbReference type="InterPro" id="IPR036397">
    <property type="entry name" value="RNaseH_sf"/>
</dbReference>
<evidence type="ECO:0000313" key="2">
    <source>
        <dbReference type="Proteomes" id="UP000887565"/>
    </source>
</evidence>
<dbReference type="AlphaFoldDB" id="A0A915IHY9"/>
<organism evidence="2 3">
    <name type="scientific">Romanomermis culicivorax</name>
    <name type="common">Nematode worm</name>
    <dbReference type="NCBI Taxonomy" id="13658"/>
    <lineage>
        <taxon>Eukaryota</taxon>
        <taxon>Metazoa</taxon>
        <taxon>Ecdysozoa</taxon>
        <taxon>Nematoda</taxon>
        <taxon>Enoplea</taxon>
        <taxon>Dorylaimia</taxon>
        <taxon>Mermithida</taxon>
        <taxon>Mermithoidea</taxon>
        <taxon>Mermithidae</taxon>
        <taxon>Romanomermis</taxon>
    </lineage>
</organism>
<dbReference type="Proteomes" id="UP000887565">
    <property type="component" value="Unplaced"/>
</dbReference>
<dbReference type="InterPro" id="IPR002562">
    <property type="entry name" value="3'-5'_exonuclease_dom"/>
</dbReference>
<dbReference type="GO" id="GO:0003676">
    <property type="term" value="F:nucleic acid binding"/>
    <property type="evidence" value="ECO:0007669"/>
    <property type="project" value="InterPro"/>
</dbReference>
<evidence type="ECO:0000313" key="3">
    <source>
        <dbReference type="WBParaSite" id="nRc.2.0.1.t13791-RA"/>
    </source>
</evidence>
<feature type="domain" description="3'-5' exonuclease" evidence="1">
    <location>
        <begin position="17"/>
        <end position="74"/>
    </location>
</feature>
<accession>A0A915IHY9</accession>
<dbReference type="SUPFAM" id="SSF53098">
    <property type="entry name" value="Ribonuclease H-like"/>
    <property type="match status" value="1"/>
</dbReference>